<dbReference type="InterPro" id="IPR020579">
    <property type="entry name" value="Exonuc_VII_lsu_C"/>
</dbReference>
<evidence type="ECO:0000313" key="9">
    <source>
        <dbReference type="EMBL" id="ARE27245.1"/>
    </source>
</evidence>
<dbReference type="NCBIfam" id="TIGR00237">
    <property type="entry name" value="xseA"/>
    <property type="match status" value="1"/>
</dbReference>
<feature type="domain" description="Exonuclease VII large subunit C-terminal" evidence="7">
    <location>
        <begin position="125"/>
        <end position="438"/>
    </location>
</feature>
<evidence type="ECO:0000256" key="2">
    <source>
        <dbReference type="ARBA" id="ARBA00022722"/>
    </source>
</evidence>
<evidence type="ECO:0000256" key="1">
    <source>
        <dbReference type="ARBA" id="ARBA00022490"/>
    </source>
</evidence>
<keyword evidence="1 5" id="KW-0963">Cytoplasm</keyword>
<name>A0A1V0PDI7_LACLC</name>
<dbReference type="GO" id="GO:0006308">
    <property type="term" value="P:DNA catabolic process"/>
    <property type="evidence" value="ECO:0007669"/>
    <property type="project" value="UniProtKB-UniRule"/>
</dbReference>
<comment type="catalytic activity">
    <reaction evidence="5 6">
        <text>Exonucleolytic cleavage in either 5'- to 3'- or 3'- to 5'-direction to yield nucleoside 5'-phosphates.</text>
        <dbReference type="EC" id="3.1.11.6"/>
    </reaction>
</comment>
<dbReference type="InterPro" id="IPR025824">
    <property type="entry name" value="OB-fold_nuc-bd_dom"/>
</dbReference>
<comment type="function">
    <text evidence="5">Bidirectionally degrades single-stranded DNA into large acid-insoluble oligonucleotides, which are then degraded further into small acid-soluble oligonucleotides.</text>
</comment>
<evidence type="ECO:0000259" key="8">
    <source>
        <dbReference type="Pfam" id="PF13742"/>
    </source>
</evidence>
<accession>A0A1V0PDI7</accession>
<dbReference type="PANTHER" id="PTHR30008">
    <property type="entry name" value="EXODEOXYRIBONUCLEASE 7 LARGE SUBUNIT"/>
    <property type="match status" value="1"/>
</dbReference>
<evidence type="ECO:0000256" key="4">
    <source>
        <dbReference type="ARBA" id="ARBA00022839"/>
    </source>
</evidence>
<comment type="subcellular location">
    <subcellularLocation>
        <location evidence="5 6">Cytoplasm</location>
    </subcellularLocation>
</comment>
<dbReference type="PANTHER" id="PTHR30008:SF0">
    <property type="entry name" value="EXODEOXYRIBONUCLEASE 7 LARGE SUBUNIT"/>
    <property type="match status" value="1"/>
</dbReference>
<dbReference type="EC" id="3.1.11.6" evidence="5"/>
<gene>
    <name evidence="5 9" type="primary">xseA</name>
    <name evidence="9" type="ORF">LLJM1_04515</name>
</gene>
<dbReference type="AlphaFoldDB" id="A0A1V0PDI7"/>
<sequence>MTEQNYITVTQLTNYLSKKFSSDQNLTRVFLTGEISNFRQRPSHQYFAIKDDKSVISATMWASHFQKLNFKLAEGMKVFVVGRISLYVPQGTYSINVERIIPDGIGALTVQFEQLKKSLMERGAFNPDHKLKVKNFNHKIAVITSPSGAVIRDIITTVNRRYPLSSLYLYPTKVQGKGSETEIANNIVRANQRGDFDVIIVARGGGSIEDLWCFNEEIVVKAIYQSQIPIISSVGHETDVTLADLVADVRAATPTAAAELATPFSVNDLINLTINSKNRIYNATNKALKHKQEKLLRFKNSVVFKQPDRLYDGQTQKVDILSERLKNIISKKIEREKSTLTLLESKITPNFQNRINQEKNKTHYLSQQLKPLFEKNVTKNRNRLEQAKQSLTLLDISKIKARGFSIIKNENGKIISDAHEINTNDVLSLDFYKGEKKVKVL</sequence>
<dbReference type="RefSeq" id="WP_063280829.1">
    <property type="nucleotide sequence ID" value="NZ_CP016746.2"/>
</dbReference>
<dbReference type="Proteomes" id="UP000191806">
    <property type="component" value="Plasmid pJM1A"/>
</dbReference>
<keyword evidence="9" id="KW-0614">Plasmid</keyword>
<comment type="similarity">
    <text evidence="5 6">Belongs to the XseA family.</text>
</comment>
<evidence type="ECO:0000259" key="7">
    <source>
        <dbReference type="Pfam" id="PF02601"/>
    </source>
</evidence>
<dbReference type="InterPro" id="IPR003753">
    <property type="entry name" value="Exonuc_VII_L"/>
</dbReference>
<proteinExistence type="inferred from homology"/>
<dbReference type="EMBL" id="CP016746">
    <property type="protein sequence ID" value="ARE27245.1"/>
    <property type="molecule type" value="Genomic_DNA"/>
</dbReference>
<organism evidence="9 10">
    <name type="scientific">Lactococcus lactis subsp. cremoris</name>
    <name type="common">Streptococcus cremoris</name>
    <dbReference type="NCBI Taxonomy" id="1359"/>
    <lineage>
        <taxon>Bacteria</taxon>
        <taxon>Bacillati</taxon>
        <taxon>Bacillota</taxon>
        <taxon>Bacilli</taxon>
        <taxon>Lactobacillales</taxon>
        <taxon>Streptococcaceae</taxon>
        <taxon>Lactococcus</taxon>
    </lineage>
</organism>
<evidence type="ECO:0000256" key="6">
    <source>
        <dbReference type="RuleBase" id="RU004355"/>
    </source>
</evidence>
<evidence type="ECO:0000256" key="3">
    <source>
        <dbReference type="ARBA" id="ARBA00022801"/>
    </source>
</evidence>
<dbReference type="Pfam" id="PF02601">
    <property type="entry name" value="Exonuc_VII_L"/>
    <property type="match status" value="1"/>
</dbReference>
<dbReference type="GO" id="GO:0009318">
    <property type="term" value="C:exodeoxyribonuclease VII complex"/>
    <property type="evidence" value="ECO:0007669"/>
    <property type="project" value="UniProtKB-UniRule"/>
</dbReference>
<feature type="domain" description="OB-fold nucleic acid binding" evidence="8">
    <location>
        <begin position="7"/>
        <end position="100"/>
    </location>
</feature>
<comment type="subunit">
    <text evidence="5">Heterooligomer composed of large and small subunits.</text>
</comment>
<reference evidence="9 10" key="1">
    <citation type="journal article" date="2017" name="BMC Genomics">
        <title>Comparative and functional genomics of the Lactococcus lactis taxon; insights into evolution and niche adaptation.</title>
        <authorList>
            <person name="Kelleher P."/>
            <person name="Bottacini F."/>
            <person name="Mahony J."/>
            <person name="Kilcawley K.N."/>
            <person name="van Sinderen D."/>
        </authorList>
    </citation>
    <scope>NUCLEOTIDE SEQUENCE [LARGE SCALE GENOMIC DNA]</scope>
    <source>
        <strain evidence="9 10">JM1</strain>
        <plasmid evidence="10">pmpjm1</plasmid>
    </source>
</reference>
<dbReference type="Pfam" id="PF13742">
    <property type="entry name" value="tRNA_anti_2"/>
    <property type="match status" value="1"/>
</dbReference>
<evidence type="ECO:0000256" key="5">
    <source>
        <dbReference type="HAMAP-Rule" id="MF_00378"/>
    </source>
</evidence>
<dbReference type="GO" id="GO:0003676">
    <property type="term" value="F:nucleic acid binding"/>
    <property type="evidence" value="ECO:0007669"/>
    <property type="project" value="InterPro"/>
</dbReference>
<dbReference type="HAMAP" id="MF_00378">
    <property type="entry name" value="Exonuc_7_L"/>
    <property type="match status" value="1"/>
</dbReference>
<geneLocation type="plasmid" evidence="10">
    <name>pmpjm1</name>
</geneLocation>
<evidence type="ECO:0000313" key="10">
    <source>
        <dbReference type="Proteomes" id="UP000191806"/>
    </source>
</evidence>
<dbReference type="CDD" id="cd04489">
    <property type="entry name" value="ExoVII_LU_OBF"/>
    <property type="match status" value="1"/>
</dbReference>
<keyword evidence="3 5" id="KW-0378">Hydrolase</keyword>
<keyword evidence="2 5" id="KW-0540">Nuclease</keyword>
<dbReference type="GO" id="GO:0005737">
    <property type="term" value="C:cytoplasm"/>
    <property type="evidence" value="ECO:0007669"/>
    <property type="project" value="UniProtKB-SubCell"/>
</dbReference>
<protein>
    <recommendedName>
        <fullName evidence="5">Exodeoxyribonuclease 7 large subunit</fullName>
        <ecNumber evidence="5">3.1.11.6</ecNumber>
    </recommendedName>
    <alternativeName>
        <fullName evidence="5">Exodeoxyribonuclease VII large subunit</fullName>
        <shortName evidence="5">Exonuclease VII large subunit</shortName>
    </alternativeName>
</protein>
<dbReference type="GO" id="GO:0008855">
    <property type="term" value="F:exodeoxyribonuclease VII activity"/>
    <property type="evidence" value="ECO:0007669"/>
    <property type="project" value="UniProtKB-UniRule"/>
</dbReference>
<keyword evidence="4 5" id="KW-0269">Exonuclease</keyword>